<dbReference type="OrthoDB" id="4655264at2"/>
<dbReference type="RefSeq" id="WP_132340835.1">
    <property type="nucleotide sequence ID" value="NZ_SMJZ01000264.1"/>
</dbReference>
<organism evidence="3 4">
    <name type="scientific">Nonomuraea longispora</name>
    <dbReference type="NCBI Taxonomy" id="1848320"/>
    <lineage>
        <taxon>Bacteria</taxon>
        <taxon>Bacillati</taxon>
        <taxon>Actinomycetota</taxon>
        <taxon>Actinomycetes</taxon>
        <taxon>Streptosporangiales</taxon>
        <taxon>Streptosporangiaceae</taxon>
        <taxon>Nonomuraea</taxon>
    </lineage>
</organism>
<dbReference type="GO" id="GO:0005576">
    <property type="term" value="C:extracellular region"/>
    <property type="evidence" value="ECO:0007669"/>
    <property type="project" value="TreeGrafter"/>
</dbReference>
<dbReference type="EMBL" id="SMJZ01000264">
    <property type="protein sequence ID" value="TDB97498.1"/>
    <property type="molecule type" value="Genomic_DNA"/>
</dbReference>
<dbReference type="InterPro" id="IPR003399">
    <property type="entry name" value="Mce/MlaD"/>
</dbReference>
<name>A0A4R4MNH7_9ACTN</name>
<evidence type="ECO:0000313" key="3">
    <source>
        <dbReference type="EMBL" id="TDB97498.1"/>
    </source>
</evidence>
<dbReference type="InterPro" id="IPR005693">
    <property type="entry name" value="Mce"/>
</dbReference>
<feature type="domain" description="Mce/MlaD" evidence="1">
    <location>
        <begin position="38"/>
        <end position="115"/>
    </location>
</feature>
<dbReference type="PANTHER" id="PTHR33371:SF16">
    <property type="entry name" value="MCE-FAMILY PROTEIN MCE3F"/>
    <property type="match status" value="1"/>
</dbReference>
<dbReference type="Proteomes" id="UP000295157">
    <property type="component" value="Unassembled WGS sequence"/>
</dbReference>
<keyword evidence="4" id="KW-1185">Reference proteome</keyword>
<sequence>MSRSDLSLPARTGVALALLVVLAAATLYVVRTATEISGTRIDAVFARAGQGLDANSPVKIRGITVGDVTNVSLDAKGDAVVTMHVEPGVRVPASTVASVEPTSVFGPKYVNLKPGSGETTGPYLRSGAVITDTEGPLDLSDTLGAAYRGLDAVDPREVAVIVHTLAKGLDGKGEHLRELITDAGALVGVAHRHRDRARRFLRDGALLGTALSDKGDEITGISSDVNVITPDLLERADKVRALLREVTSVSGQTAHGLARHRSNLRAGVHSGERVAALIYAQLGLAGDGVRGLNRLVDLLNELIEAPGPGGTRQLQVEAFVATDVCELIVGACGPTDGRR</sequence>
<dbReference type="InterPro" id="IPR052336">
    <property type="entry name" value="MlaD_Phospholipid_Transporter"/>
</dbReference>
<evidence type="ECO:0000259" key="1">
    <source>
        <dbReference type="Pfam" id="PF02470"/>
    </source>
</evidence>
<protein>
    <submittedName>
        <fullName evidence="3">MCE family protein</fullName>
    </submittedName>
</protein>
<comment type="caution">
    <text evidence="3">The sequence shown here is derived from an EMBL/GenBank/DDBJ whole genome shotgun (WGS) entry which is preliminary data.</text>
</comment>
<dbReference type="PANTHER" id="PTHR33371">
    <property type="entry name" value="INTERMEMBRANE PHOSPHOLIPID TRANSPORT SYSTEM BINDING PROTEIN MLAD-RELATED"/>
    <property type="match status" value="1"/>
</dbReference>
<accession>A0A4R4MNH7</accession>
<dbReference type="Pfam" id="PF02470">
    <property type="entry name" value="MlaD"/>
    <property type="match status" value="1"/>
</dbReference>
<feature type="domain" description="Mammalian cell entry C-terminal" evidence="2">
    <location>
        <begin position="124"/>
        <end position="278"/>
    </location>
</feature>
<dbReference type="InterPro" id="IPR024516">
    <property type="entry name" value="Mce_C"/>
</dbReference>
<evidence type="ECO:0000313" key="4">
    <source>
        <dbReference type="Proteomes" id="UP000295157"/>
    </source>
</evidence>
<reference evidence="3 4" key="1">
    <citation type="submission" date="2019-02" db="EMBL/GenBank/DDBJ databases">
        <title>Draft genome sequences of novel Actinobacteria.</title>
        <authorList>
            <person name="Sahin N."/>
            <person name="Ay H."/>
            <person name="Saygin H."/>
        </authorList>
    </citation>
    <scope>NUCLEOTIDE SEQUENCE [LARGE SCALE GENOMIC DNA]</scope>
    <source>
        <strain evidence="3 4">KC201</strain>
    </source>
</reference>
<gene>
    <name evidence="3" type="ORF">E1267_39775</name>
</gene>
<proteinExistence type="predicted"/>
<dbReference type="AlphaFoldDB" id="A0A4R4MNH7"/>
<dbReference type="NCBIfam" id="TIGR00996">
    <property type="entry name" value="Mtu_fam_mce"/>
    <property type="match status" value="1"/>
</dbReference>
<evidence type="ECO:0000259" key="2">
    <source>
        <dbReference type="Pfam" id="PF11887"/>
    </source>
</evidence>
<dbReference type="Pfam" id="PF11887">
    <property type="entry name" value="Mce4_CUP1"/>
    <property type="match status" value="1"/>
</dbReference>